<evidence type="ECO:0000256" key="1">
    <source>
        <dbReference type="ARBA" id="ARBA00004141"/>
    </source>
</evidence>
<feature type="domain" description="NfeD-like C-terminal" evidence="6">
    <location>
        <begin position="89"/>
        <end position="147"/>
    </location>
</feature>
<organism evidence="7 8">
    <name type="scientific">Nocardioides bruguierae</name>
    <dbReference type="NCBI Taxonomy" id="2945102"/>
    <lineage>
        <taxon>Bacteria</taxon>
        <taxon>Bacillati</taxon>
        <taxon>Actinomycetota</taxon>
        <taxon>Actinomycetes</taxon>
        <taxon>Propionibacteriales</taxon>
        <taxon>Nocardioidaceae</taxon>
        <taxon>Nocardioides</taxon>
    </lineage>
</organism>
<evidence type="ECO:0000313" key="7">
    <source>
        <dbReference type="EMBL" id="MCM0618937.1"/>
    </source>
</evidence>
<dbReference type="InterPro" id="IPR012340">
    <property type="entry name" value="NA-bd_OB-fold"/>
</dbReference>
<dbReference type="EMBL" id="JAMOIL010000001">
    <property type="protein sequence ID" value="MCM0618937.1"/>
    <property type="molecule type" value="Genomic_DNA"/>
</dbReference>
<comment type="subcellular location">
    <subcellularLocation>
        <location evidence="1">Membrane</location>
        <topology evidence="1">Multi-pass membrane protein</topology>
    </subcellularLocation>
</comment>
<dbReference type="AlphaFoldDB" id="A0A9X2ID63"/>
<dbReference type="Pfam" id="PF01957">
    <property type="entry name" value="NfeD"/>
    <property type="match status" value="1"/>
</dbReference>
<gene>
    <name evidence="7" type="ORF">M8330_01350</name>
</gene>
<dbReference type="PANTHER" id="PTHR33507">
    <property type="entry name" value="INNER MEMBRANE PROTEIN YBBJ"/>
    <property type="match status" value="1"/>
</dbReference>
<comment type="caution">
    <text evidence="7">The sequence shown here is derived from an EMBL/GenBank/DDBJ whole genome shotgun (WGS) entry which is preliminary data.</text>
</comment>
<evidence type="ECO:0000256" key="5">
    <source>
        <dbReference type="SAM" id="Phobius"/>
    </source>
</evidence>
<feature type="transmembrane region" description="Helical" evidence="5">
    <location>
        <begin position="51"/>
        <end position="69"/>
    </location>
</feature>
<evidence type="ECO:0000256" key="2">
    <source>
        <dbReference type="ARBA" id="ARBA00022692"/>
    </source>
</evidence>
<keyword evidence="2 5" id="KW-0812">Transmembrane</keyword>
<dbReference type="InterPro" id="IPR052165">
    <property type="entry name" value="Membrane_assoc_protease"/>
</dbReference>
<keyword evidence="3 5" id="KW-1133">Transmembrane helix</keyword>
<dbReference type="Proteomes" id="UP001139485">
    <property type="component" value="Unassembled WGS sequence"/>
</dbReference>
<accession>A0A9X2ID63</accession>
<dbReference type="Gene3D" id="2.40.50.140">
    <property type="entry name" value="Nucleic acid-binding proteins"/>
    <property type="match status" value="1"/>
</dbReference>
<protein>
    <submittedName>
        <fullName evidence="7">NfeD family protein</fullName>
    </submittedName>
</protein>
<dbReference type="RefSeq" id="WP_250054390.1">
    <property type="nucleotide sequence ID" value="NZ_JAMJPH010000020.1"/>
</dbReference>
<evidence type="ECO:0000256" key="4">
    <source>
        <dbReference type="ARBA" id="ARBA00023136"/>
    </source>
</evidence>
<feature type="transmembrane region" description="Helical" evidence="5">
    <location>
        <begin position="12"/>
        <end position="39"/>
    </location>
</feature>
<dbReference type="PANTHER" id="PTHR33507:SF3">
    <property type="entry name" value="INNER MEMBRANE PROTEIN YBBJ"/>
    <property type="match status" value="1"/>
</dbReference>
<keyword evidence="8" id="KW-1185">Reference proteome</keyword>
<proteinExistence type="predicted"/>
<dbReference type="SUPFAM" id="SSF141322">
    <property type="entry name" value="NfeD domain-like"/>
    <property type="match status" value="1"/>
</dbReference>
<evidence type="ECO:0000259" key="6">
    <source>
        <dbReference type="Pfam" id="PF01957"/>
    </source>
</evidence>
<keyword evidence="4 5" id="KW-0472">Membrane</keyword>
<dbReference type="GO" id="GO:0005886">
    <property type="term" value="C:plasma membrane"/>
    <property type="evidence" value="ECO:0007669"/>
    <property type="project" value="TreeGrafter"/>
</dbReference>
<dbReference type="InterPro" id="IPR002810">
    <property type="entry name" value="NfeD-like_C"/>
</dbReference>
<reference evidence="7" key="1">
    <citation type="submission" date="2022-05" db="EMBL/GenBank/DDBJ databases">
        <authorList>
            <person name="Tuo L."/>
        </authorList>
    </citation>
    <scope>NUCLEOTIDE SEQUENCE</scope>
    <source>
        <strain evidence="7">BSK12Z-4</strain>
    </source>
</reference>
<sequence length="161" mass="16595">MDWLSDHGWAVWLGLAVLLGVGEMLTLDLILAMLAVGALTGMVAGLLDAPLVVQALVALASSAATLALLRPRLIGRLHRGPDLVIGPARLIGTQGEVLEAITGNASGTVRLGHDTWTAVPYDPTLTIAPGEQVEVMEIRGARAVVHPVSGFTGLGPAGDQT</sequence>
<evidence type="ECO:0000256" key="3">
    <source>
        <dbReference type="ARBA" id="ARBA00022989"/>
    </source>
</evidence>
<name>A0A9X2ID63_9ACTN</name>
<evidence type="ECO:0000313" key="8">
    <source>
        <dbReference type="Proteomes" id="UP001139485"/>
    </source>
</evidence>